<dbReference type="Pfam" id="PF13456">
    <property type="entry name" value="RVT_3"/>
    <property type="match status" value="1"/>
</dbReference>
<dbReference type="GO" id="GO:0003676">
    <property type="term" value="F:nucleic acid binding"/>
    <property type="evidence" value="ECO:0007669"/>
    <property type="project" value="InterPro"/>
</dbReference>
<comment type="caution">
    <text evidence="2">The sequence shown here is derived from an EMBL/GenBank/DDBJ whole genome shotgun (WGS) entry which is preliminary data.</text>
</comment>
<dbReference type="EMBL" id="VEPZ02001014">
    <property type="protein sequence ID" value="KAE8701830.1"/>
    <property type="molecule type" value="Genomic_DNA"/>
</dbReference>
<evidence type="ECO:0000313" key="2">
    <source>
        <dbReference type="EMBL" id="KAE8701830.1"/>
    </source>
</evidence>
<proteinExistence type="predicted"/>
<dbReference type="InterPro" id="IPR002156">
    <property type="entry name" value="RNaseH_domain"/>
</dbReference>
<evidence type="ECO:0000259" key="1">
    <source>
        <dbReference type="Pfam" id="PF13456"/>
    </source>
</evidence>
<keyword evidence="3" id="KW-1185">Reference proteome</keyword>
<accession>A0A6A3ABI3</accession>
<organism evidence="2 3">
    <name type="scientific">Hibiscus syriacus</name>
    <name type="common">Rose of Sharon</name>
    <dbReference type="NCBI Taxonomy" id="106335"/>
    <lineage>
        <taxon>Eukaryota</taxon>
        <taxon>Viridiplantae</taxon>
        <taxon>Streptophyta</taxon>
        <taxon>Embryophyta</taxon>
        <taxon>Tracheophyta</taxon>
        <taxon>Spermatophyta</taxon>
        <taxon>Magnoliopsida</taxon>
        <taxon>eudicotyledons</taxon>
        <taxon>Gunneridae</taxon>
        <taxon>Pentapetalae</taxon>
        <taxon>rosids</taxon>
        <taxon>malvids</taxon>
        <taxon>Malvales</taxon>
        <taxon>Malvaceae</taxon>
        <taxon>Malvoideae</taxon>
        <taxon>Hibiscus</taxon>
    </lineage>
</organism>
<reference evidence="2" key="1">
    <citation type="submission" date="2019-09" db="EMBL/GenBank/DDBJ databases">
        <title>Draft genome information of white flower Hibiscus syriacus.</title>
        <authorList>
            <person name="Kim Y.-M."/>
        </authorList>
    </citation>
    <scope>NUCLEOTIDE SEQUENCE [LARGE SCALE GENOMIC DNA]</scope>
    <source>
        <strain evidence="2">YM2019G1</strain>
    </source>
</reference>
<name>A0A6A3ABI3_HIBSY</name>
<sequence>MGGYKWVRDGWDVPVVKAIAITAGIRYACTLFAVRVVVESDSLNLVCQLYNRRVDLSMTYFHLTDVCRPLDSHPHISVAYVRRSANTVVDTLAHGASSNQVALSFDYEYPIFIAASVMSDAIHG</sequence>
<dbReference type="Proteomes" id="UP000436088">
    <property type="component" value="Unassembled WGS sequence"/>
</dbReference>
<feature type="domain" description="RNase H type-1" evidence="1">
    <location>
        <begin position="7"/>
        <end position="94"/>
    </location>
</feature>
<gene>
    <name evidence="2" type="ORF">F3Y22_tig00110505pilonHSYRG00300</name>
</gene>
<protein>
    <recommendedName>
        <fullName evidence="1">RNase H type-1 domain-containing protein</fullName>
    </recommendedName>
</protein>
<dbReference type="AlphaFoldDB" id="A0A6A3ABI3"/>
<evidence type="ECO:0000313" key="3">
    <source>
        <dbReference type="Proteomes" id="UP000436088"/>
    </source>
</evidence>
<dbReference type="GO" id="GO:0004523">
    <property type="term" value="F:RNA-DNA hybrid ribonuclease activity"/>
    <property type="evidence" value="ECO:0007669"/>
    <property type="project" value="InterPro"/>
</dbReference>